<reference evidence="5" key="1">
    <citation type="journal article" date="2019" name="Int. J. Syst. Evol. Microbiol.">
        <title>The Global Catalogue of Microorganisms (GCM) 10K type strain sequencing project: providing services to taxonomists for standard genome sequencing and annotation.</title>
        <authorList>
            <consortium name="The Broad Institute Genomics Platform"/>
            <consortium name="The Broad Institute Genome Sequencing Center for Infectious Disease"/>
            <person name="Wu L."/>
            <person name="Ma J."/>
        </authorList>
    </citation>
    <scope>NUCLEOTIDE SEQUENCE [LARGE SCALE GENOMIC DNA]</scope>
    <source>
        <strain evidence="5">CCUG 50347</strain>
    </source>
</reference>
<dbReference type="RefSeq" id="WP_274191294.1">
    <property type="nucleotide sequence ID" value="NZ_BAABHN010000041.1"/>
</dbReference>
<dbReference type="EMBL" id="JBHSIM010000041">
    <property type="protein sequence ID" value="MFC4834685.1"/>
    <property type="molecule type" value="Genomic_DNA"/>
</dbReference>
<dbReference type="SMART" id="SM00530">
    <property type="entry name" value="HTH_XRE"/>
    <property type="match status" value="1"/>
</dbReference>
<sequence length="224" mass="22996">MARSAAAATDRGEPPVEPAAEPAGVPGAGPDPGSDAAAPGWAAVVDAIGPKVRDLRQQAGLSLQQLARRADVSAASVHKVERGDMVPTITTLLKLAAALEHPIGHFVDDRIPEPVASHVPADARPDLPAPPSVHRAGITGPAARFRLQGTVTEVDEGASGADEGPRSGEVLVHVLDGELSFELAGERHVVAAGDTLHYPGDRPALWRNSGAGPARAIWLAVRGS</sequence>
<dbReference type="PANTHER" id="PTHR46797:SF1">
    <property type="entry name" value="METHYLPHOSPHONATE SYNTHASE"/>
    <property type="match status" value="1"/>
</dbReference>
<dbReference type="Gene3D" id="2.60.120.10">
    <property type="entry name" value="Jelly Rolls"/>
    <property type="match status" value="1"/>
</dbReference>
<keyword evidence="1" id="KW-0238">DNA-binding</keyword>
<dbReference type="SUPFAM" id="SSF51182">
    <property type="entry name" value="RmlC-like cupins"/>
    <property type="match status" value="1"/>
</dbReference>
<evidence type="ECO:0000256" key="2">
    <source>
        <dbReference type="SAM" id="MobiDB-lite"/>
    </source>
</evidence>
<dbReference type="Pfam" id="PF01381">
    <property type="entry name" value="HTH_3"/>
    <property type="match status" value="1"/>
</dbReference>
<dbReference type="InterPro" id="IPR010982">
    <property type="entry name" value="Lambda_DNA-bd_dom_sf"/>
</dbReference>
<dbReference type="Gene3D" id="1.10.260.40">
    <property type="entry name" value="lambda repressor-like DNA-binding domains"/>
    <property type="match status" value="1"/>
</dbReference>
<evidence type="ECO:0000259" key="3">
    <source>
        <dbReference type="PROSITE" id="PS50943"/>
    </source>
</evidence>
<dbReference type="InterPro" id="IPR011051">
    <property type="entry name" value="RmlC_Cupin_sf"/>
</dbReference>
<dbReference type="PROSITE" id="PS50943">
    <property type="entry name" value="HTH_CROC1"/>
    <property type="match status" value="1"/>
</dbReference>
<feature type="domain" description="HTH cro/C1-type" evidence="3">
    <location>
        <begin position="52"/>
        <end position="106"/>
    </location>
</feature>
<dbReference type="PANTHER" id="PTHR46797">
    <property type="entry name" value="HTH-TYPE TRANSCRIPTIONAL REGULATOR"/>
    <property type="match status" value="1"/>
</dbReference>
<dbReference type="CDD" id="cd02209">
    <property type="entry name" value="cupin_XRE_C"/>
    <property type="match status" value="1"/>
</dbReference>
<dbReference type="InterPro" id="IPR001387">
    <property type="entry name" value="Cro/C1-type_HTH"/>
</dbReference>
<keyword evidence="5" id="KW-1185">Reference proteome</keyword>
<accession>A0ABV9RLL2</accession>
<dbReference type="Proteomes" id="UP001595909">
    <property type="component" value="Unassembled WGS sequence"/>
</dbReference>
<dbReference type="InterPro" id="IPR014710">
    <property type="entry name" value="RmlC-like_jellyroll"/>
</dbReference>
<feature type="region of interest" description="Disordered" evidence="2">
    <location>
        <begin position="1"/>
        <end position="38"/>
    </location>
</feature>
<evidence type="ECO:0000313" key="4">
    <source>
        <dbReference type="EMBL" id="MFC4834685.1"/>
    </source>
</evidence>
<protein>
    <submittedName>
        <fullName evidence="4">Helix-turn-helix domain-containing protein</fullName>
    </submittedName>
</protein>
<comment type="caution">
    <text evidence="4">The sequence shown here is derived from an EMBL/GenBank/DDBJ whole genome shotgun (WGS) entry which is preliminary data.</text>
</comment>
<proteinExistence type="predicted"/>
<dbReference type="SUPFAM" id="SSF47413">
    <property type="entry name" value="lambda repressor-like DNA-binding domains"/>
    <property type="match status" value="1"/>
</dbReference>
<dbReference type="InterPro" id="IPR013096">
    <property type="entry name" value="Cupin_2"/>
</dbReference>
<dbReference type="Pfam" id="PF07883">
    <property type="entry name" value="Cupin_2"/>
    <property type="match status" value="1"/>
</dbReference>
<evidence type="ECO:0000256" key="1">
    <source>
        <dbReference type="ARBA" id="ARBA00023125"/>
    </source>
</evidence>
<evidence type="ECO:0000313" key="5">
    <source>
        <dbReference type="Proteomes" id="UP001595909"/>
    </source>
</evidence>
<gene>
    <name evidence="4" type="ORF">ACFPEL_19890</name>
</gene>
<dbReference type="InterPro" id="IPR050807">
    <property type="entry name" value="TransReg_Diox_bact_type"/>
</dbReference>
<organism evidence="4 5">
    <name type="scientific">Actinomycetospora chibensis</name>
    <dbReference type="NCBI Taxonomy" id="663606"/>
    <lineage>
        <taxon>Bacteria</taxon>
        <taxon>Bacillati</taxon>
        <taxon>Actinomycetota</taxon>
        <taxon>Actinomycetes</taxon>
        <taxon>Pseudonocardiales</taxon>
        <taxon>Pseudonocardiaceae</taxon>
        <taxon>Actinomycetospora</taxon>
    </lineage>
</organism>
<name>A0ABV9RLL2_9PSEU</name>
<dbReference type="CDD" id="cd00093">
    <property type="entry name" value="HTH_XRE"/>
    <property type="match status" value="1"/>
</dbReference>